<dbReference type="Gene3D" id="3.30.420.10">
    <property type="entry name" value="Ribonuclease H-like superfamily/Ribonuclease H"/>
    <property type="match status" value="1"/>
</dbReference>
<dbReference type="Proteomes" id="UP000634136">
    <property type="component" value="Unassembled WGS sequence"/>
</dbReference>
<dbReference type="PANTHER" id="PTHR47723:SF13">
    <property type="entry name" value="PUTATIVE-RELATED"/>
    <property type="match status" value="1"/>
</dbReference>
<organism evidence="4 5">
    <name type="scientific">Senna tora</name>
    <dbReference type="NCBI Taxonomy" id="362788"/>
    <lineage>
        <taxon>Eukaryota</taxon>
        <taxon>Viridiplantae</taxon>
        <taxon>Streptophyta</taxon>
        <taxon>Embryophyta</taxon>
        <taxon>Tracheophyta</taxon>
        <taxon>Spermatophyta</taxon>
        <taxon>Magnoliopsida</taxon>
        <taxon>eudicotyledons</taxon>
        <taxon>Gunneridae</taxon>
        <taxon>Pentapetalae</taxon>
        <taxon>rosids</taxon>
        <taxon>fabids</taxon>
        <taxon>Fabales</taxon>
        <taxon>Fabaceae</taxon>
        <taxon>Caesalpinioideae</taxon>
        <taxon>Cassia clade</taxon>
        <taxon>Senna</taxon>
    </lineage>
</organism>
<dbReference type="AlphaFoldDB" id="A0A835CGD3"/>
<dbReference type="InterPro" id="IPR036691">
    <property type="entry name" value="Endo/exonu/phosph_ase_sf"/>
</dbReference>
<proteinExistence type="predicted"/>
<dbReference type="InterPro" id="IPR002156">
    <property type="entry name" value="RNaseH_domain"/>
</dbReference>
<dbReference type="InterPro" id="IPR005135">
    <property type="entry name" value="Endo/exonuclease/phosphatase"/>
</dbReference>
<dbReference type="SUPFAM" id="SSF56219">
    <property type="entry name" value="DNase I-like"/>
    <property type="match status" value="1"/>
</dbReference>
<dbReference type="InterPro" id="IPR053151">
    <property type="entry name" value="RNase_H-like"/>
</dbReference>
<dbReference type="Gene3D" id="3.60.10.10">
    <property type="entry name" value="Endonuclease/exonuclease/phosphatase"/>
    <property type="match status" value="1"/>
</dbReference>
<dbReference type="GO" id="GO:0003676">
    <property type="term" value="F:nucleic acid binding"/>
    <property type="evidence" value="ECO:0007669"/>
    <property type="project" value="InterPro"/>
</dbReference>
<evidence type="ECO:0000259" key="1">
    <source>
        <dbReference type="Pfam" id="PF03372"/>
    </source>
</evidence>
<evidence type="ECO:0000313" key="4">
    <source>
        <dbReference type="EMBL" id="KAF7840571.1"/>
    </source>
</evidence>
<reference evidence="4" key="1">
    <citation type="submission" date="2020-09" db="EMBL/GenBank/DDBJ databases">
        <title>Genome-Enabled Discovery of Anthraquinone Biosynthesis in Senna tora.</title>
        <authorList>
            <person name="Kang S.-H."/>
            <person name="Pandey R.P."/>
            <person name="Lee C.-M."/>
            <person name="Sim J.-S."/>
            <person name="Jeong J.-T."/>
            <person name="Choi B.-S."/>
            <person name="Jung M."/>
            <person name="Ginzburg D."/>
            <person name="Zhao K."/>
            <person name="Won S.Y."/>
            <person name="Oh T.-J."/>
            <person name="Yu Y."/>
            <person name="Kim N.-H."/>
            <person name="Lee O.R."/>
            <person name="Lee T.-H."/>
            <person name="Bashyal P."/>
            <person name="Kim T.-S."/>
            <person name="Lee W.-H."/>
            <person name="Kawkins C."/>
            <person name="Kim C.-K."/>
            <person name="Kim J.S."/>
            <person name="Ahn B.O."/>
            <person name="Rhee S.Y."/>
            <person name="Sohng J.K."/>
        </authorList>
    </citation>
    <scope>NUCLEOTIDE SEQUENCE</scope>
    <source>
        <tissue evidence="4">Leaf</tissue>
    </source>
</reference>
<dbReference type="CDD" id="cd06222">
    <property type="entry name" value="RNase_H_like"/>
    <property type="match status" value="1"/>
</dbReference>
<feature type="domain" description="RNase H type-1" evidence="2">
    <location>
        <begin position="671"/>
        <end position="791"/>
    </location>
</feature>
<dbReference type="InterPro" id="IPR036397">
    <property type="entry name" value="RNaseH_sf"/>
</dbReference>
<dbReference type="Pfam" id="PF13966">
    <property type="entry name" value="zf-RVT"/>
    <property type="match status" value="1"/>
</dbReference>
<gene>
    <name evidence="4" type="ORF">G2W53_002869</name>
</gene>
<feature type="domain" description="Reverse transcriptase zinc-binding" evidence="3">
    <location>
        <begin position="471"/>
        <end position="557"/>
    </location>
</feature>
<dbReference type="SUPFAM" id="SSF53098">
    <property type="entry name" value="Ribonuclease H-like"/>
    <property type="match status" value="1"/>
</dbReference>
<dbReference type="Pfam" id="PF03372">
    <property type="entry name" value="Exo_endo_phos"/>
    <property type="match status" value="1"/>
</dbReference>
<sequence>MVNDLIDEHDLDFVAIMETRRGGDKACDVMKKIKLKGQYKVDTVGYRGGIWLFWRDDRFTVDVLLADLQFIHAKVKTVGGSVSFFTAVYCSPDLVLREEALGKLVDIGKEVNGPWIVGGDFNAYVFCDEKVGGAGWNRRSMESFAGCINECGWIDLGFNGSKFTWERQGLKERIDRCFSNSDWRMGNSEASVFHLFSRKSDHRPIVLRSGTSRKVDRKKRPFRFLASWLLDDRFKDFIKESWQSGEGWNFAAKSFTDEVIKWNKEVFGNIFKEKQRLRGRIEGIEKALAQHDRDHLRKLQGRLWKERGLRIRPLRKMNSAMLMKLGWRLIDDKDSLWARVIRAKYHCGNDLIPIVKNKMDGSCVWKSICGVWNEMEQGLRWNIGDGSKVNFWRDRWIPNCPPLMDLECSNPEQRNFEDLVTSFARDGQWDMIKLRCWFSEEVVRKIAAVPAPRSDLGADKVVWGLNPNGKFSVSSAFRMEANQDSGGEPTFWKKVWKWPGPQKFKSFLWLLSKERIFTNLRRFERRMTDDLLCPLCRAHSESALHAVRDCVEVKSVWMMIVKPSCWADFFNCNMKEWISMNLSKNLGKSEYGDWKLTFVVCAWRLWWRRNKFIFQNQREDKGHVFWEVLFRSREISEIWCKTSDEKMKKGLSKAEIRVGWEPPDMDWVKLNVDRAVEKEGKNAACGGLLRDSSGTWLKGFTFNIGECGVLEAELWGLLKGLEMAWDYGCKKVHIEMDSVMALNVASGTCSSPSLMASFADRIREFLKLEWEVRFTHAFREGNKAADLLAKEGLSRSLGACVLALPPRFLSTALLDD</sequence>
<dbReference type="InterPro" id="IPR012337">
    <property type="entry name" value="RNaseH-like_sf"/>
</dbReference>
<evidence type="ECO:0000313" key="5">
    <source>
        <dbReference type="Proteomes" id="UP000634136"/>
    </source>
</evidence>
<keyword evidence="5" id="KW-1185">Reference proteome</keyword>
<dbReference type="PANTHER" id="PTHR47723">
    <property type="entry name" value="OS05G0353850 PROTEIN"/>
    <property type="match status" value="1"/>
</dbReference>
<evidence type="ECO:0000259" key="2">
    <source>
        <dbReference type="Pfam" id="PF13456"/>
    </source>
</evidence>
<dbReference type="OrthoDB" id="1425796at2759"/>
<feature type="domain" description="Endonuclease/exonuclease/phosphatase" evidence="1">
    <location>
        <begin position="3"/>
        <end position="202"/>
    </location>
</feature>
<dbReference type="Pfam" id="PF13456">
    <property type="entry name" value="RVT_3"/>
    <property type="match status" value="1"/>
</dbReference>
<protein>
    <submittedName>
        <fullName evidence="4">Putative ribonuclease H protein At1g65750 family</fullName>
    </submittedName>
</protein>
<evidence type="ECO:0000259" key="3">
    <source>
        <dbReference type="Pfam" id="PF13966"/>
    </source>
</evidence>
<accession>A0A835CGD3</accession>
<dbReference type="InterPro" id="IPR026960">
    <property type="entry name" value="RVT-Znf"/>
</dbReference>
<dbReference type="GO" id="GO:0004523">
    <property type="term" value="F:RNA-DNA hybrid ribonuclease activity"/>
    <property type="evidence" value="ECO:0007669"/>
    <property type="project" value="InterPro"/>
</dbReference>
<dbReference type="InterPro" id="IPR044730">
    <property type="entry name" value="RNase_H-like_dom_plant"/>
</dbReference>
<comment type="caution">
    <text evidence="4">The sequence shown here is derived from an EMBL/GenBank/DDBJ whole genome shotgun (WGS) entry which is preliminary data.</text>
</comment>
<dbReference type="EMBL" id="JAAIUW010000002">
    <property type="protein sequence ID" value="KAF7840571.1"/>
    <property type="molecule type" value="Genomic_DNA"/>
</dbReference>
<name>A0A835CGD3_9FABA</name>